<dbReference type="GO" id="GO:0009982">
    <property type="term" value="F:pseudouridine synthase activity"/>
    <property type="evidence" value="ECO:0007669"/>
    <property type="project" value="InterPro"/>
</dbReference>
<feature type="non-terminal residue" evidence="4">
    <location>
        <position position="446"/>
    </location>
</feature>
<dbReference type="Gene3D" id="3.30.2350.20">
    <property type="entry name" value="TruD, catalytic domain"/>
    <property type="match status" value="1"/>
</dbReference>
<dbReference type="EMBL" id="NBNE01006622">
    <property type="protein sequence ID" value="OWZ01753.1"/>
    <property type="molecule type" value="Genomic_DNA"/>
</dbReference>
<evidence type="ECO:0000256" key="2">
    <source>
        <dbReference type="ARBA" id="ARBA00023235"/>
    </source>
</evidence>
<feature type="domain" description="TRUD" evidence="3">
    <location>
        <begin position="385"/>
        <end position="446"/>
    </location>
</feature>
<dbReference type="PANTHER" id="PTHR13326:SF21">
    <property type="entry name" value="PSEUDOURIDYLATE SYNTHASE PUS7L"/>
    <property type="match status" value="1"/>
</dbReference>
<dbReference type="AlphaFoldDB" id="A0A225V8R2"/>
<dbReference type="PANTHER" id="PTHR13326">
    <property type="entry name" value="TRNA PSEUDOURIDINE SYNTHASE D"/>
    <property type="match status" value="1"/>
</dbReference>
<evidence type="ECO:0000313" key="4">
    <source>
        <dbReference type="EMBL" id="OWZ01753.1"/>
    </source>
</evidence>
<gene>
    <name evidence="4" type="ORF">PHMEG_00026799</name>
</gene>
<protein>
    <recommendedName>
        <fullName evidence="3">TRUD domain-containing protein</fullName>
    </recommendedName>
</protein>
<dbReference type="Pfam" id="PF01142">
    <property type="entry name" value="TruD"/>
    <property type="match status" value="1"/>
</dbReference>
<evidence type="ECO:0000313" key="5">
    <source>
        <dbReference type="Proteomes" id="UP000198211"/>
    </source>
</evidence>
<dbReference type="STRING" id="4795.A0A225V8R2"/>
<dbReference type="GO" id="GO:0005634">
    <property type="term" value="C:nucleus"/>
    <property type="evidence" value="ECO:0007669"/>
    <property type="project" value="TreeGrafter"/>
</dbReference>
<evidence type="ECO:0000256" key="1">
    <source>
        <dbReference type="ARBA" id="ARBA00007953"/>
    </source>
</evidence>
<dbReference type="PIRSF" id="PIRSF037016">
    <property type="entry name" value="Pseudouridin_synth_euk_prd"/>
    <property type="match status" value="1"/>
</dbReference>
<comment type="similarity">
    <text evidence="1">Belongs to the pseudouridine synthase TruD family.</text>
</comment>
<dbReference type="InterPro" id="IPR020103">
    <property type="entry name" value="PsdUridine_synth_cat_dom_sf"/>
</dbReference>
<dbReference type="GO" id="GO:0003723">
    <property type="term" value="F:RNA binding"/>
    <property type="evidence" value="ECO:0007669"/>
    <property type="project" value="InterPro"/>
</dbReference>
<sequence>MVVDKLDAAVVGIEEFVGNRTRLVVHGCIKTKPEDFVVREISEAGDVVDFSDESDCLPTEREREVVLKKLEVAQKEKRERLVFDEPANGWRTALTELIGAKSVQDVENVMRGQTEECSLVSPVEFRARVYLQVCIQNCFPGLDCKMQKFSMSGDQHETQHVKVLLDPIYKKFRDGGMTLENCDRLLTFLRKGASDPSVSTGIELEHDDTREARTVLHRLIAKISSSFKTKTETRNGVQRLVVYFMPKSVKKRKRSQPQEYLRFVLQKTNEEHFTCFDRLARHLRRPLSAFSYAGTKDKTAITFQHVVVTGVEADRLLSVNNHESGALTGIRVGDLKYVETPMSLGGSNGNRFSIMIRGLSSVTECTSDVLRTSLDSTLSNIKCKGFVNYFGFQRVGAPTNSVRAHHIGQKIVAGNYEDALRLILAVQDSDSDDAAKAKQLYLESGD</sequence>
<proteinExistence type="inferred from homology"/>
<dbReference type="InterPro" id="IPR042214">
    <property type="entry name" value="TruD_catalytic"/>
</dbReference>
<dbReference type="InterPro" id="IPR011760">
    <property type="entry name" value="PsdUridine_synth_TruD_insert"/>
</dbReference>
<accession>A0A225V8R2</accession>
<dbReference type="GO" id="GO:0001522">
    <property type="term" value="P:pseudouridine synthesis"/>
    <property type="evidence" value="ECO:0007669"/>
    <property type="project" value="InterPro"/>
</dbReference>
<organism evidence="4 5">
    <name type="scientific">Phytophthora megakarya</name>
    <dbReference type="NCBI Taxonomy" id="4795"/>
    <lineage>
        <taxon>Eukaryota</taxon>
        <taxon>Sar</taxon>
        <taxon>Stramenopiles</taxon>
        <taxon>Oomycota</taxon>
        <taxon>Peronosporomycetes</taxon>
        <taxon>Peronosporales</taxon>
        <taxon>Peronosporaceae</taxon>
        <taxon>Phytophthora</taxon>
    </lineage>
</organism>
<name>A0A225V8R2_9STRA</name>
<reference evidence="5" key="1">
    <citation type="submission" date="2017-03" db="EMBL/GenBank/DDBJ databases">
        <title>Phytopthora megakarya and P. palmivora, two closely related causual agents of cacao black pod achieved similar genome size and gene model numbers by different mechanisms.</title>
        <authorList>
            <person name="Ali S."/>
            <person name="Shao J."/>
            <person name="Larry D.J."/>
            <person name="Kronmiller B."/>
            <person name="Shen D."/>
            <person name="Strem M.D."/>
            <person name="Melnick R.L."/>
            <person name="Guiltinan M.J."/>
            <person name="Tyler B.M."/>
            <person name="Meinhardt L.W."/>
            <person name="Bailey B.A."/>
        </authorList>
    </citation>
    <scope>NUCLEOTIDE SEQUENCE [LARGE SCALE GENOMIC DNA]</scope>
    <source>
        <strain evidence="5">zdho120</strain>
    </source>
</reference>
<dbReference type="PROSITE" id="PS50984">
    <property type="entry name" value="TRUD"/>
    <property type="match status" value="1"/>
</dbReference>
<dbReference type="SUPFAM" id="SSF55120">
    <property type="entry name" value="Pseudouridine synthase"/>
    <property type="match status" value="1"/>
</dbReference>
<dbReference type="OrthoDB" id="447290at2759"/>
<comment type="caution">
    <text evidence="4">The sequence shown here is derived from an EMBL/GenBank/DDBJ whole genome shotgun (WGS) entry which is preliminary data.</text>
</comment>
<dbReference type="InterPro" id="IPR001656">
    <property type="entry name" value="PsdUridine_synth_TruD"/>
</dbReference>
<dbReference type="Proteomes" id="UP000198211">
    <property type="component" value="Unassembled WGS sequence"/>
</dbReference>
<keyword evidence="5" id="KW-1185">Reference proteome</keyword>
<keyword evidence="2" id="KW-0413">Isomerase</keyword>
<evidence type="ECO:0000259" key="3">
    <source>
        <dbReference type="PROSITE" id="PS50984"/>
    </source>
</evidence>